<name>A0AAJ8E4T4_ASPNG</name>
<feature type="transmembrane region" description="Helical" evidence="2">
    <location>
        <begin position="6"/>
        <end position="22"/>
    </location>
</feature>
<gene>
    <name evidence="3" type="ORF">An15g01540</name>
</gene>
<protein>
    <submittedName>
        <fullName evidence="3">Uncharacterized protein</fullName>
    </submittedName>
</protein>
<keyword evidence="2" id="KW-0812">Transmembrane</keyword>
<accession>A0AAJ8E4T4</accession>
<evidence type="ECO:0000256" key="1">
    <source>
        <dbReference type="SAM" id="MobiDB-lite"/>
    </source>
</evidence>
<keyword evidence="2" id="KW-1133">Transmembrane helix</keyword>
<dbReference type="RefSeq" id="XP_059607024.1">
    <property type="nucleotide sequence ID" value="XM_059744485.1"/>
</dbReference>
<reference evidence="3" key="1">
    <citation type="submission" date="2025-02" db="EMBL/GenBank/DDBJ databases">
        <authorList>
            <consortium name="NCBI Genome Project"/>
        </authorList>
    </citation>
    <scope>NUCLEOTIDE SEQUENCE</scope>
</reference>
<reference evidence="3" key="2">
    <citation type="submission" date="2025-08" db="UniProtKB">
        <authorList>
            <consortium name="RefSeq"/>
        </authorList>
    </citation>
    <scope>IDENTIFICATION</scope>
</reference>
<feature type="region of interest" description="Disordered" evidence="1">
    <location>
        <begin position="90"/>
        <end position="119"/>
    </location>
</feature>
<evidence type="ECO:0000256" key="2">
    <source>
        <dbReference type="SAM" id="Phobius"/>
    </source>
</evidence>
<organism evidence="3">
    <name type="scientific">Aspergillus niger</name>
    <dbReference type="NCBI Taxonomy" id="5061"/>
    <lineage>
        <taxon>Eukaryota</taxon>
        <taxon>Fungi</taxon>
        <taxon>Dikarya</taxon>
        <taxon>Ascomycota</taxon>
        <taxon>Pezizomycotina</taxon>
        <taxon>Eurotiomycetes</taxon>
        <taxon>Eurotiomycetidae</taxon>
        <taxon>Eurotiales</taxon>
        <taxon>Aspergillaceae</taxon>
        <taxon>Aspergillus</taxon>
        <taxon>Aspergillus subgen. Circumdati</taxon>
    </lineage>
</organism>
<keyword evidence="2" id="KW-0472">Membrane</keyword>
<sequence length="354" mass="40017">MSPTWFVAFLDCFIFLTCLILTDTMIDYCMAPKGVSIPVNGIVFWVHLLFILPGDHEGQGCLVAWYLSVYDDIHSSSNVHVNGRVEVAGHRDSTSDIEQEGGCARKGGHRHRHSPSNQKQELKEIIDKRSKSVHRARPLGAALPWIVNPIDYQREPADKKEARPFILMTGHRTKVRERIFWGRDPHQLRGECVFFAAWDWSLVCETLRRGGKDYSSVGLDKNKARIRRREEGNNSSSPLIDWRRLHPFSGIAKPARLRPRHHQLTSAYPRLRIIVATGLVTLFFWAQTELVSPILIIPPSHPTFPRPGLPSAVLRPCIPFLTLLSDLSPGVLSATVLRHTPTDSFTAPPQLSIR</sequence>
<proteinExistence type="predicted"/>
<dbReference type="VEuPathDB" id="FungiDB:An15g01540"/>
<feature type="transmembrane region" description="Helical" evidence="2">
    <location>
        <begin position="34"/>
        <end position="52"/>
    </location>
</feature>
<dbReference type="GeneID" id="84593101"/>
<dbReference type="AlphaFoldDB" id="A0AAJ8E4T4"/>
<evidence type="ECO:0000313" key="3">
    <source>
        <dbReference type="RefSeq" id="XP_059607024.1"/>
    </source>
</evidence>
<dbReference type="KEGG" id="ang:An15g01540"/>